<reference evidence="1" key="2">
    <citation type="submission" date="2021-04" db="EMBL/GenBank/DDBJ databases">
        <authorList>
            <person name="Gilroy R."/>
        </authorList>
    </citation>
    <scope>NUCLEOTIDE SEQUENCE</scope>
    <source>
        <strain evidence="1">CHK192-9172</strain>
    </source>
</reference>
<protein>
    <submittedName>
        <fullName evidence="1">Uncharacterized protein</fullName>
    </submittedName>
</protein>
<dbReference type="EMBL" id="DXCH01000055">
    <property type="protein sequence ID" value="HIZ06707.1"/>
    <property type="molecule type" value="Genomic_DNA"/>
</dbReference>
<organism evidence="1 2">
    <name type="scientific">Candidatus Eubacterium avistercoris</name>
    <dbReference type="NCBI Taxonomy" id="2838567"/>
    <lineage>
        <taxon>Bacteria</taxon>
        <taxon>Bacillati</taxon>
        <taxon>Bacillota</taxon>
        <taxon>Clostridia</taxon>
        <taxon>Eubacteriales</taxon>
        <taxon>Eubacteriaceae</taxon>
        <taxon>Eubacterium</taxon>
    </lineage>
</organism>
<dbReference type="AlphaFoldDB" id="A0A9D2D168"/>
<evidence type="ECO:0000313" key="2">
    <source>
        <dbReference type="Proteomes" id="UP000824024"/>
    </source>
</evidence>
<proteinExistence type="predicted"/>
<accession>A0A9D2D168</accession>
<dbReference type="Proteomes" id="UP000824024">
    <property type="component" value="Unassembled WGS sequence"/>
</dbReference>
<gene>
    <name evidence="1" type="ORF">IAA08_02085</name>
</gene>
<name>A0A9D2D168_9FIRM</name>
<sequence length="62" mass="7407">MDKHYIETALILSRMYGVAETLRPWDYLDNEIFICKIQDWTEEFLRTGGDDILAFFESKIMN</sequence>
<evidence type="ECO:0000313" key="1">
    <source>
        <dbReference type="EMBL" id="HIZ06707.1"/>
    </source>
</evidence>
<reference evidence="1" key="1">
    <citation type="journal article" date="2021" name="PeerJ">
        <title>Extensive microbial diversity within the chicken gut microbiome revealed by metagenomics and culture.</title>
        <authorList>
            <person name="Gilroy R."/>
            <person name="Ravi A."/>
            <person name="Getino M."/>
            <person name="Pursley I."/>
            <person name="Horton D.L."/>
            <person name="Alikhan N.F."/>
            <person name="Baker D."/>
            <person name="Gharbi K."/>
            <person name="Hall N."/>
            <person name="Watson M."/>
            <person name="Adriaenssens E.M."/>
            <person name="Foster-Nyarko E."/>
            <person name="Jarju S."/>
            <person name="Secka A."/>
            <person name="Antonio M."/>
            <person name="Oren A."/>
            <person name="Chaudhuri R.R."/>
            <person name="La Ragione R."/>
            <person name="Hildebrand F."/>
            <person name="Pallen M.J."/>
        </authorList>
    </citation>
    <scope>NUCLEOTIDE SEQUENCE</scope>
    <source>
        <strain evidence="1">CHK192-9172</strain>
    </source>
</reference>
<comment type="caution">
    <text evidence="1">The sequence shown here is derived from an EMBL/GenBank/DDBJ whole genome shotgun (WGS) entry which is preliminary data.</text>
</comment>